<keyword evidence="1" id="KW-0732">Signal</keyword>
<dbReference type="SUPFAM" id="SSF57302">
    <property type="entry name" value="Snake toxin-like"/>
    <property type="match status" value="1"/>
</dbReference>
<evidence type="ECO:0000313" key="2">
    <source>
        <dbReference type="EMBL" id="CAJ0590384.1"/>
    </source>
</evidence>
<gene>
    <name evidence="2" type="ORF">CYNAS_LOCUS2367</name>
</gene>
<accession>A0AA36DPI2</accession>
<evidence type="ECO:0000313" key="3">
    <source>
        <dbReference type="Proteomes" id="UP001176961"/>
    </source>
</evidence>
<dbReference type="EMBL" id="CATQJL010000001">
    <property type="protein sequence ID" value="CAJ0590384.1"/>
    <property type="molecule type" value="Genomic_DNA"/>
</dbReference>
<protein>
    <submittedName>
        <fullName evidence="2">Uncharacterized protein</fullName>
    </submittedName>
</protein>
<dbReference type="AlphaFoldDB" id="A0AA36DPI2"/>
<keyword evidence="3" id="KW-1185">Reference proteome</keyword>
<name>A0AA36DPI2_CYLNA</name>
<reference evidence="2" key="1">
    <citation type="submission" date="2023-07" db="EMBL/GenBank/DDBJ databases">
        <authorList>
            <consortium name="CYATHOMIX"/>
        </authorList>
    </citation>
    <scope>NUCLEOTIDE SEQUENCE</scope>
    <source>
        <strain evidence="2">N/A</strain>
    </source>
</reference>
<dbReference type="InterPro" id="IPR045860">
    <property type="entry name" value="Snake_toxin-like_sf"/>
</dbReference>
<organism evidence="2 3">
    <name type="scientific">Cylicocyclus nassatus</name>
    <name type="common">Nematode worm</name>
    <dbReference type="NCBI Taxonomy" id="53992"/>
    <lineage>
        <taxon>Eukaryota</taxon>
        <taxon>Metazoa</taxon>
        <taxon>Ecdysozoa</taxon>
        <taxon>Nematoda</taxon>
        <taxon>Chromadorea</taxon>
        <taxon>Rhabditida</taxon>
        <taxon>Rhabditina</taxon>
        <taxon>Rhabditomorpha</taxon>
        <taxon>Strongyloidea</taxon>
        <taxon>Strongylidae</taxon>
        <taxon>Cylicocyclus</taxon>
    </lineage>
</organism>
<sequence>MPLAIALVILAAGSVTSFLECFNTDMESRPCHPMQLWCVKWENGTTVSRGCADVVICPDEEEGCFPEHSKESAVRWCCCNTNLCNLSPSSKSLYLVFAIIVILLA</sequence>
<feature type="chain" id="PRO_5041374416" evidence="1">
    <location>
        <begin position="18"/>
        <end position="105"/>
    </location>
</feature>
<dbReference type="CDD" id="cd00117">
    <property type="entry name" value="TFP"/>
    <property type="match status" value="1"/>
</dbReference>
<feature type="signal peptide" evidence="1">
    <location>
        <begin position="1"/>
        <end position="17"/>
    </location>
</feature>
<proteinExistence type="predicted"/>
<comment type="caution">
    <text evidence="2">The sequence shown here is derived from an EMBL/GenBank/DDBJ whole genome shotgun (WGS) entry which is preliminary data.</text>
</comment>
<evidence type="ECO:0000256" key="1">
    <source>
        <dbReference type="SAM" id="SignalP"/>
    </source>
</evidence>
<dbReference type="Proteomes" id="UP001176961">
    <property type="component" value="Unassembled WGS sequence"/>
</dbReference>